<gene>
    <name evidence="1" type="ORF">K469DRAFT_562135</name>
</gene>
<proteinExistence type="predicted"/>
<evidence type="ECO:0000313" key="2">
    <source>
        <dbReference type="Proteomes" id="UP000800200"/>
    </source>
</evidence>
<name>A0A6A6EG51_9PEZI</name>
<evidence type="ECO:0000313" key="1">
    <source>
        <dbReference type="EMBL" id="KAF2189529.1"/>
    </source>
</evidence>
<dbReference type="Proteomes" id="UP000800200">
    <property type="component" value="Unassembled WGS sequence"/>
</dbReference>
<dbReference type="OrthoDB" id="3940787at2759"/>
<keyword evidence="2" id="KW-1185">Reference proteome</keyword>
<organism evidence="1 2">
    <name type="scientific">Zopfia rhizophila CBS 207.26</name>
    <dbReference type="NCBI Taxonomy" id="1314779"/>
    <lineage>
        <taxon>Eukaryota</taxon>
        <taxon>Fungi</taxon>
        <taxon>Dikarya</taxon>
        <taxon>Ascomycota</taxon>
        <taxon>Pezizomycotina</taxon>
        <taxon>Dothideomycetes</taxon>
        <taxon>Dothideomycetes incertae sedis</taxon>
        <taxon>Zopfiaceae</taxon>
        <taxon>Zopfia</taxon>
    </lineage>
</organism>
<sequence length="49" mass="5545">LCPIMAISHEFDLPTRAAIVTLRFEGRGWTYISEKLASCSLSSVQHFFD</sequence>
<dbReference type="AlphaFoldDB" id="A0A6A6EG51"/>
<protein>
    <submittedName>
        <fullName evidence="1">Uncharacterized protein</fullName>
    </submittedName>
</protein>
<reference evidence="1" key="1">
    <citation type="journal article" date="2020" name="Stud. Mycol.">
        <title>101 Dothideomycetes genomes: a test case for predicting lifestyles and emergence of pathogens.</title>
        <authorList>
            <person name="Haridas S."/>
            <person name="Albert R."/>
            <person name="Binder M."/>
            <person name="Bloem J."/>
            <person name="Labutti K."/>
            <person name="Salamov A."/>
            <person name="Andreopoulos B."/>
            <person name="Baker S."/>
            <person name="Barry K."/>
            <person name="Bills G."/>
            <person name="Bluhm B."/>
            <person name="Cannon C."/>
            <person name="Castanera R."/>
            <person name="Culley D."/>
            <person name="Daum C."/>
            <person name="Ezra D."/>
            <person name="Gonzalez J."/>
            <person name="Henrissat B."/>
            <person name="Kuo A."/>
            <person name="Liang C."/>
            <person name="Lipzen A."/>
            <person name="Lutzoni F."/>
            <person name="Magnuson J."/>
            <person name="Mondo S."/>
            <person name="Nolan M."/>
            <person name="Ohm R."/>
            <person name="Pangilinan J."/>
            <person name="Park H.-J."/>
            <person name="Ramirez L."/>
            <person name="Alfaro M."/>
            <person name="Sun H."/>
            <person name="Tritt A."/>
            <person name="Yoshinaga Y."/>
            <person name="Zwiers L.-H."/>
            <person name="Turgeon B."/>
            <person name="Goodwin S."/>
            <person name="Spatafora J."/>
            <person name="Crous P."/>
            <person name="Grigoriev I."/>
        </authorList>
    </citation>
    <scope>NUCLEOTIDE SEQUENCE</scope>
    <source>
        <strain evidence="1">CBS 207.26</strain>
    </source>
</reference>
<feature type="non-terminal residue" evidence="1">
    <location>
        <position position="1"/>
    </location>
</feature>
<dbReference type="EMBL" id="ML994620">
    <property type="protein sequence ID" value="KAF2189529.1"/>
    <property type="molecule type" value="Genomic_DNA"/>
</dbReference>
<accession>A0A6A6EG51</accession>